<keyword evidence="2" id="KW-1185">Reference proteome</keyword>
<evidence type="ECO:0008006" key="3">
    <source>
        <dbReference type="Google" id="ProtNLM"/>
    </source>
</evidence>
<dbReference type="EMBL" id="FNFO01000004">
    <property type="protein sequence ID" value="SDL01094.1"/>
    <property type="molecule type" value="Genomic_DNA"/>
</dbReference>
<gene>
    <name evidence="1" type="ORF">SAMN05421823_104138</name>
</gene>
<evidence type="ECO:0000313" key="1">
    <source>
        <dbReference type="EMBL" id="SDL01094.1"/>
    </source>
</evidence>
<reference evidence="1 2" key="1">
    <citation type="submission" date="2016-10" db="EMBL/GenBank/DDBJ databases">
        <authorList>
            <person name="de Groot N.N."/>
        </authorList>
    </citation>
    <scope>NUCLEOTIDE SEQUENCE [LARGE SCALE GENOMIC DNA]</scope>
    <source>
        <strain evidence="1 2">DSM 25186</strain>
    </source>
</reference>
<evidence type="ECO:0000313" key="2">
    <source>
        <dbReference type="Proteomes" id="UP000198510"/>
    </source>
</evidence>
<dbReference type="AlphaFoldDB" id="A0A1G9GK94"/>
<protein>
    <recommendedName>
        <fullName evidence="3">CarboxypepD_reg-like domain-containing protein</fullName>
    </recommendedName>
</protein>
<name>A0A1G9GK94_9BACT</name>
<organism evidence="1 2">
    <name type="scientific">Catalinimonas alkaloidigena</name>
    <dbReference type="NCBI Taxonomy" id="1075417"/>
    <lineage>
        <taxon>Bacteria</taxon>
        <taxon>Pseudomonadati</taxon>
        <taxon>Bacteroidota</taxon>
        <taxon>Cytophagia</taxon>
        <taxon>Cytophagales</taxon>
        <taxon>Catalimonadaceae</taxon>
        <taxon>Catalinimonas</taxon>
    </lineage>
</organism>
<accession>A0A1G9GK94</accession>
<dbReference type="Proteomes" id="UP000198510">
    <property type="component" value="Unassembled WGS sequence"/>
</dbReference>
<proteinExistence type="predicted"/>
<sequence>MWEISMDIIDLSKKSISGKIFNSKTKEPLINAKLTLSVEQNGSTKKIALISNENGIYQAELNGKLKKIEVEYIAYRNLKIDVEKL</sequence>
<dbReference type="InterPro" id="IPR008969">
    <property type="entry name" value="CarboxyPept-like_regulatory"/>
</dbReference>
<dbReference type="SUPFAM" id="SSF49464">
    <property type="entry name" value="Carboxypeptidase regulatory domain-like"/>
    <property type="match status" value="1"/>
</dbReference>